<dbReference type="AlphaFoldDB" id="A0A5J4TFC7"/>
<reference evidence="1 2" key="1">
    <citation type="submission" date="2019-03" db="EMBL/GenBank/DDBJ databases">
        <title>Single cell metagenomics reveals metabolic interactions within the superorganism composed of flagellate Streblomastix strix and complex community of Bacteroidetes bacteria on its surface.</title>
        <authorList>
            <person name="Treitli S.C."/>
            <person name="Kolisko M."/>
            <person name="Husnik F."/>
            <person name="Keeling P."/>
            <person name="Hampl V."/>
        </authorList>
    </citation>
    <scope>NUCLEOTIDE SEQUENCE [LARGE SCALE GENOMIC DNA]</scope>
    <source>
        <strain evidence="1">ST1C</strain>
    </source>
</reference>
<gene>
    <name evidence="1" type="ORF">EZS28_048278</name>
</gene>
<dbReference type="InterPro" id="IPR036322">
    <property type="entry name" value="WD40_repeat_dom_sf"/>
</dbReference>
<dbReference type="EMBL" id="SNRW01033385">
    <property type="protein sequence ID" value="KAA6356195.1"/>
    <property type="molecule type" value="Genomic_DNA"/>
</dbReference>
<evidence type="ECO:0000313" key="1">
    <source>
        <dbReference type="EMBL" id="KAA6356195.1"/>
    </source>
</evidence>
<dbReference type="Proteomes" id="UP000324800">
    <property type="component" value="Unassembled WGS sequence"/>
</dbReference>
<feature type="non-terminal residue" evidence="1">
    <location>
        <position position="1"/>
    </location>
</feature>
<protein>
    <submittedName>
        <fullName evidence="1">Uncharacterized protein</fullName>
    </submittedName>
</protein>
<comment type="caution">
    <text evidence="1">The sequence shown here is derived from an EMBL/GenBank/DDBJ whole genome shotgun (WGS) entry which is preliminary data.</text>
</comment>
<name>A0A5J4TFC7_9EUKA</name>
<proteinExistence type="predicted"/>
<accession>A0A5J4TFC7</accession>
<sequence length="95" mass="10772">IALEYTNFIRFFNDSDESFVTGGKSNPLVWDIDCKYIKLISNEIVQGHMSRIWTIAVIDNDDKYAYLGSTTGDIVAFVQSTTKIFATYRYGDIGL</sequence>
<dbReference type="SUPFAM" id="SSF50978">
    <property type="entry name" value="WD40 repeat-like"/>
    <property type="match status" value="1"/>
</dbReference>
<organism evidence="1 2">
    <name type="scientific">Streblomastix strix</name>
    <dbReference type="NCBI Taxonomy" id="222440"/>
    <lineage>
        <taxon>Eukaryota</taxon>
        <taxon>Metamonada</taxon>
        <taxon>Preaxostyla</taxon>
        <taxon>Oxymonadida</taxon>
        <taxon>Streblomastigidae</taxon>
        <taxon>Streblomastix</taxon>
    </lineage>
</organism>
<evidence type="ECO:0000313" key="2">
    <source>
        <dbReference type="Proteomes" id="UP000324800"/>
    </source>
</evidence>